<name>A0AAU7BUJ7_9FLAO</name>
<dbReference type="EMBL" id="CP157199">
    <property type="protein sequence ID" value="XBG61756.1"/>
    <property type="molecule type" value="Genomic_DNA"/>
</dbReference>
<protein>
    <submittedName>
        <fullName evidence="1">NRDE family protein</fullName>
    </submittedName>
</protein>
<dbReference type="PANTHER" id="PTHR17985">
    <property type="entry name" value="SER/THR-RICH PROTEIN T10 IN DGCR REGION"/>
    <property type="match status" value="1"/>
</dbReference>
<dbReference type="InterPro" id="IPR008551">
    <property type="entry name" value="TANGO2"/>
</dbReference>
<organism evidence="1">
    <name type="scientific">Pontimicrobium sp. SW4</name>
    <dbReference type="NCBI Taxonomy" id="3153519"/>
    <lineage>
        <taxon>Bacteria</taxon>
        <taxon>Pseudomonadati</taxon>
        <taxon>Bacteroidota</taxon>
        <taxon>Flavobacteriia</taxon>
        <taxon>Flavobacteriales</taxon>
        <taxon>Flavobacteriaceae</taxon>
        <taxon>Pontimicrobium</taxon>
    </lineage>
</organism>
<dbReference type="PANTHER" id="PTHR17985:SF8">
    <property type="entry name" value="TRANSPORT AND GOLGI ORGANIZATION PROTEIN 2 HOMOLOG"/>
    <property type="match status" value="1"/>
</dbReference>
<evidence type="ECO:0000313" key="1">
    <source>
        <dbReference type="EMBL" id="XBG61756.1"/>
    </source>
</evidence>
<accession>A0AAU7BUJ7</accession>
<proteinExistence type="predicted"/>
<dbReference type="AlphaFoldDB" id="A0AAU7BUJ7"/>
<dbReference type="Pfam" id="PF05742">
    <property type="entry name" value="TANGO2"/>
    <property type="match status" value="1"/>
</dbReference>
<dbReference type="RefSeq" id="WP_347924522.1">
    <property type="nucleotide sequence ID" value="NZ_CP157199.1"/>
</dbReference>
<sequence length="241" mass="27952">MCTVTLIPRGTNDFVLTSNRDEAPDRTTLSPDFYEVNNTKLLFPKDEVAGGSWIGVSEKQRVLCVLNGGFEMHERKVSYRLSRGVVMKDLLVTKSLDKAIEDYNLEGVEPFTLVIVEWKSEMVFKEFVWDGKDKFFKRLPLEPKIWSSSSLYNNEMKKERLQWFKDFKKGNKLSSNSIMKFHTTAGKGNDNYGVIMDRFFVKTTSITQIKKNDNEIFMSFENLQTNIKTEHNFQIPISIND</sequence>
<gene>
    <name evidence="1" type="ORF">ABGB03_02370</name>
</gene>
<reference evidence="1" key="1">
    <citation type="submission" date="2024-05" db="EMBL/GenBank/DDBJ databases">
        <title>Pontimicrobium maritimus sp. nov., isolated form sea water.</title>
        <authorList>
            <person name="Muhammad N."/>
            <person name="Vuong T.Q."/>
            <person name="Han H.L."/>
            <person name="Kim S.-G."/>
        </authorList>
    </citation>
    <scope>NUCLEOTIDE SEQUENCE</scope>
    <source>
        <strain evidence="1">SW4</strain>
    </source>
</reference>